<dbReference type="InterPro" id="IPR013815">
    <property type="entry name" value="ATP_grasp_subdomain_1"/>
</dbReference>
<dbReference type="Gene3D" id="3.30.1490.20">
    <property type="entry name" value="ATP-grasp fold, A domain"/>
    <property type="match status" value="1"/>
</dbReference>
<dbReference type="Gene3D" id="3.40.50.20">
    <property type="match status" value="1"/>
</dbReference>
<proteinExistence type="predicted"/>
<name>A0A1G5SEE8_9PROT</name>
<dbReference type="AlphaFoldDB" id="A0A1G5SEE8"/>
<dbReference type="Proteomes" id="UP000198729">
    <property type="component" value="Unassembled WGS sequence"/>
</dbReference>
<keyword evidence="2" id="KW-1185">Reference proteome</keyword>
<evidence type="ECO:0000313" key="2">
    <source>
        <dbReference type="Proteomes" id="UP000198729"/>
    </source>
</evidence>
<evidence type="ECO:0008006" key="3">
    <source>
        <dbReference type="Google" id="ProtNLM"/>
    </source>
</evidence>
<accession>A0A1G5SEE8</accession>
<organism evidence="1 2">
    <name type="scientific">Nitrosomonas mobilis</name>
    <dbReference type="NCBI Taxonomy" id="51642"/>
    <lineage>
        <taxon>Bacteria</taxon>
        <taxon>Pseudomonadati</taxon>
        <taxon>Pseudomonadota</taxon>
        <taxon>Betaproteobacteria</taxon>
        <taxon>Nitrosomonadales</taxon>
        <taxon>Nitrosomonadaceae</taxon>
        <taxon>Nitrosomonas</taxon>
    </lineage>
</organism>
<reference evidence="1 2" key="1">
    <citation type="submission" date="2016-10" db="EMBL/GenBank/DDBJ databases">
        <authorList>
            <person name="de Groot N.N."/>
        </authorList>
    </citation>
    <scope>NUCLEOTIDE SEQUENCE [LARGE SCALE GENOMIC DNA]</scope>
    <source>
        <strain evidence="1">1</strain>
    </source>
</reference>
<dbReference type="Gene3D" id="3.30.470.20">
    <property type="entry name" value="ATP-grasp fold, B domain"/>
    <property type="match status" value="1"/>
</dbReference>
<dbReference type="SUPFAM" id="SSF56059">
    <property type="entry name" value="Glutathione synthetase ATP-binding domain-like"/>
    <property type="match status" value="1"/>
</dbReference>
<evidence type="ECO:0000313" key="1">
    <source>
        <dbReference type="EMBL" id="SCZ85573.1"/>
    </source>
</evidence>
<protein>
    <recommendedName>
        <fullName evidence="3">ATP-grasp domain-containing protein</fullName>
    </recommendedName>
</protein>
<sequence length="283" mass="32759">MKVQLNILKRLTAKINNAVFFVFQLFLSRLFPGPKMKILFSNKQDWKRSIKKGFQFTPHEVKFGEFSSENIKDFDLFMPLTIHDLNYLNGTSNLIKHNLIPIPSTKTTLLCDNKYLLNQFLIANNFGSYVPNMGGAQTFPYILKKKIDEWGANTHIILDAQQEQNLIDILNHPDYFTQELISGPTEYATHILIKDQKIVHSINIKYAFETDMPIKGKDNAIYKKVCDCPHLDLFLSILVSIKFQGICCFNYKVYDNHPFIIEINPRIGGSLCPYLFSFVRHIN</sequence>
<dbReference type="EMBL" id="FMWO01000048">
    <property type="protein sequence ID" value="SCZ85573.1"/>
    <property type="molecule type" value="Genomic_DNA"/>
</dbReference>
<dbReference type="STRING" id="51642.NSMM_400051"/>
<gene>
    <name evidence="1" type="ORF">NSMM_400051</name>
</gene>
<dbReference type="GO" id="GO:0005524">
    <property type="term" value="F:ATP binding"/>
    <property type="evidence" value="ECO:0007669"/>
    <property type="project" value="InterPro"/>
</dbReference>
<dbReference type="OrthoDB" id="9803907at2"/>